<dbReference type="Proteomes" id="UP000663828">
    <property type="component" value="Unassembled WGS sequence"/>
</dbReference>
<keyword evidence="3" id="KW-0862">Zinc</keyword>
<evidence type="ECO:0000256" key="1">
    <source>
        <dbReference type="ARBA" id="ARBA00022723"/>
    </source>
</evidence>
<evidence type="ECO:0000313" key="7">
    <source>
        <dbReference type="Proteomes" id="UP000663828"/>
    </source>
</evidence>
<reference evidence="6" key="1">
    <citation type="submission" date="2021-02" db="EMBL/GenBank/DDBJ databases">
        <authorList>
            <person name="Nowell W R."/>
        </authorList>
    </citation>
    <scope>NUCLEOTIDE SEQUENCE</scope>
</reference>
<evidence type="ECO:0000256" key="2">
    <source>
        <dbReference type="ARBA" id="ARBA00022771"/>
    </source>
</evidence>
<protein>
    <recommendedName>
        <fullName evidence="5">3CxxC-type domain-containing protein</fullName>
    </recommendedName>
</protein>
<dbReference type="EMBL" id="CAJNOR010004901">
    <property type="protein sequence ID" value="CAF1534153.1"/>
    <property type="molecule type" value="Genomic_DNA"/>
</dbReference>
<keyword evidence="7" id="KW-1185">Reference proteome</keyword>
<organism evidence="6 7">
    <name type="scientific">Adineta ricciae</name>
    <name type="common">Rotifer</name>
    <dbReference type="NCBI Taxonomy" id="249248"/>
    <lineage>
        <taxon>Eukaryota</taxon>
        <taxon>Metazoa</taxon>
        <taxon>Spiralia</taxon>
        <taxon>Gnathifera</taxon>
        <taxon>Rotifera</taxon>
        <taxon>Eurotatoria</taxon>
        <taxon>Bdelloidea</taxon>
        <taxon>Adinetida</taxon>
        <taxon>Adinetidae</taxon>
        <taxon>Adineta</taxon>
    </lineage>
</organism>
<keyword evidence="1" id="KW-0479">Metal-binding</keyword>
<evidence type="ECO:0000313" key="6">
    <source>
        <dbReference type="EMBL" id="CAF1534153.1"/>
    </source>
</evidence>
<keyword evidence="2" id="KW-0863">Zinc-finger</keyword>
<sequence>MSEELGKKYPCFGEYRCFRCGRKWQSAKAWADYGQQCQNCAIPVSAFNLQRLFVYICDRCNAKWKWAYIEQGMKCRQCSSSIFVRPLDPRNYEDRRYIQAHRLQELSDVEDDENHIDPSREHRQDLCEKCTRLGRPCRETAGQNDILASTRLRQRNVLSAIPTQRFVSAGSYRPYESSNTSRSTSSRTPLSTSVDGSESSGGGAIVCQELILGPINCRIVYPLLQVPVGILF</sequence>
<dbReference type="SMART" id="SM01328">
    <property type="entry name" value="zf-3CxxC"/>
    <property type="match status" value="1"/>
</dbReference>
<dbReference type="InterPro" id="IPR027377">
    <property type="entry name" value="ZAR1/RTP1-5-like_Znf-3CxxC"/>
</dbReference>
<evidence type="ECO:0000256" key="3">
    <source>
        <dbReference type="ARBA" id="ARBA00022833"/>
    </source>
</evidence>
<name>A0A815VKN2_ADIRI</name>
<dbReference type="Pfam" id="PF17180">
    <property type="entry name" value="Zn_ribbon_3CxxC_2"/>
    <property type="match status" value="1"/>
</dbReference>
<comment type="caution">
    <text evidence="6">The sequence shown here is derived from an EMBL/GenBank/DDBJ whole genome shotgun (WGS) entry which is preliminary data.</text>
</comment>
<gene>
    <name evidence="6" type="ORF">XAT740_LOCUS41693</name>
</gene>
<accession>A0A815VKN2</accession>
<feature type="domain" description="3CxxC-type" evidence="5">
    <location>
        <begin position="10"/>
        <end position="133"/>
    </location>
</feature>
<evidence type="ECO:0000259" key="5">
    <source>
        <dbReference type="SMART" id="SM01328"/>
    </source>
</evidence>
<evidence type="ECO:0000256" key="4">
    <source>
        <dbReference type="SAM" id="MobiDB-lite"/>
    </source>
</evidence>
<feature type="region of interest" description="Disordered" evidence="4">
    <location>
        <begin position="172"/>
        <end position="201"/>
    </location>
</feature>
<dbReference type="AlphaFoldDB" id="A0A815VKN2"/>
<proteinExistence type="predicted"/>
<dbReference type="InterPro" id="IPR033446">
    <property type="entry name" value="ZCCHC24_Znf-3CxxC"/>
</dbReference>
<dbReference type="GO" id="GO:0008270">
    <property type="term" value="F:zinc ion binding"/>
    <property type="evidence" value="ECO:0007669"/>
    <property type="project" value="UniProtKB-KW"/>
</dbReference>
<feature type="compositionally biased region" description="Low complexity" evidence="4">
    <location>
        <begin position="177"/>
        <end position="193"/>
    </location>
</feature>